<evidence type="ECO:0000313" key="2">
    <source>
        <dbReference type="Proteomes" id="UP000499080"/>
    </source>
</evidence>
<comment type="caution">
    <text evidence="1">The sequence shown here is derived from an EMBL/GenBank/DDBJ whole genome shotgun (WGS) entry which is preliminary data.</text>
</comment>
<reference evidence="1 2" key="1">
    <citation type="journal article" date="2019" name="Sci. Rep.">
        <title>Orb-weaving spider Araneus ventricosus genome elucidates the spidroin gene catalogue.</title>
        <authorList>
            <person name="Kono N."/>
            <person name="Nakamura H."/>
            <person name="Ohtoshi R."/>
            <person name="Moran D.A.P."/>
            <person name="Shinohara A."/>
            <person name="Yoshida Y."/>
            <person name="Fujiwara M."/>
            <person name="Mori M."/>
            <person name="Tomita M."/>
            <person name="Arakawa K."/>
        </authorList>
    </citation>
    <scope>NUCLEOTIDE SEQUENCE [LARGE SCALE GENOMIC DNA]</scope>
</reference>
<dbReference type="Proteomes" id="UP000499080">
    <property type="component" value="Unassembled WGS sequence"/>
</dbReference>
<organism evidence="1 2">
    <name type="scientific">Araneus ventricosus</name>
    <name type="common">Orbweaver spider</name>
    <name type="synonym">Epeira ventricosa</name>
    <dbReference type="NCBI Taxonomy" id="182803"/>
    <lineage>
        <taxon>Eukaryota</taxon>
        <taxon>Metazoa</taxon>
        <taxon>Ecdysozoa</taxon>
        <taxon>Arthropoda</taxon>
        <taxon>Chelicerata</taxon>
        <taxon>Arachnida</taxon>
        <taxon>Araneae</taxon>
        <taxon>Araneomorphae</taxon>
        <taxon>Entelegynae</taxon>
        <taxon>Araneoidea</taxon>
        <taxon>Araneidae</taxon>
        <taxon>Araneus</taxon>
    </lineage>
</organism>
<proteinExistence type="predicted"/>
<name>A0A4Y2EEP6_ARAVE</name>
<sequence length="123" mass="14331">MGRLGVESSPPSIVFIQLVEHTHWRNLYAVHFRKGLNSDSVRFLELLTPTHVYVKTIIQKRNKLDKLNSVCGFERKIEDLYQISHPIGQRAEIHNAYWVIFTISSQYAEAKHEMPHIFTIGRS</sequence>
<evidence type="ECO:0000313" key="1">
    <source>
        <dbReference type="EMBL" id="GBM27613.1"/>
    </source>
</evidence>
<dbReference type="EMBL" id="BGPR01000590">
    <property type="protein sequence ID" value="GBM27613.1"/>
    <property type="molecule type" value="Genomic_DNA"/>
</dbReference>
<gene>
    <name evidence="1" type="ORF">AVEN_35271_1</name>
</gene>
<dbReference type="AlphaFoldDB" id="A0A4Y2EEP6"/>
<keyword evidence="2" id="KW-1185">Reference proteome</keyword>
<protein>
    <submittedName>
        <fullName evidence="1">Uncharacterized protein</fullName>
    </submittedName>
</protein>
<accession>A0A4Y2EEP6</accession>